<dbReference type="Gene3D" id="3.30.70.360">
    <property type="match status" value="1"/>
</dbReference>
<dbReference type="PATRIC" id="fig|1544416.3.peg.1803"/>
<comment type="caution">
    <text evidence="5">The sequence shown here is derived from an EMBL/GenBank/DDBJ whole genome shotgun (WGS) entry which is preliminary data.</text>
</comment>
<proteinExistence type="predicted"/>
<dbReference type="InterPro" id="IPR010174">
    <property type="entry name" value="Succinyl-DAP_deSuclase_DapE"/>
</dbReference>
<dbReference type="SUPFAM" id="SSF55031">
    <property type="entry name" value="Bacterial exopeptidase dimerisation domain"/>
    <property type="match status" value="1"/>
</dbReference>
<dbReference type="STRING" id="1544416.Cocul_01803"/>
<dbReference type="GO" id="GO:0009089">
    <property type="term" value="P:lysine biosynthetic process via diaminopimelate"/>
    <property type="evidence" value="ECO:0007669"/>
    <property type="project" value="UniProtKB-UniRule"/>
</dbReference>
<dbReference type="InterPro" id="IPR036264">
    <property type="entry name" value="Bact_exopeptidase_dim_dom"/>
</dbReference>
<dbReference type="AlphaFoldDB" id="A0A0Q0U860"/>
<feature type="domain" description="Peptidase M20 dimerisation" evidence="4">
    <location>
        <begin position="185"/>
        <end position="285"/>
    </location>
</feature>
<dbReference type="Proteomes" id="UP000050517">
    <property type="component" value="Unassembled WGS sequence"/>
</dbReference>
<evidence type="ECO:0000313" key="5">
    <source>
        <dbReference type="EMBL" id="KQB83731.1"/>
    </source>
</evidence>
<evidence type="ECO:0000256" key="3">
    <source>
        <dbReference type="NCBIfam" id="TIGR01900"/>
    </source>
</evidence>
<dbReference type="InterPro" id="IPR011650">
    <property type="entry name" value="Peptidase_M20_dimer"/>
</dbReference>
<dbReference type="GO" id="GO:0008777">
    <property type="term" value="F:acetylornithine deacetylase activity"/>
    <property type="evidence" value="ECO:0007669"/>
    <property type="project" value="TreeGrafter"/>
</dbReference>
<name>A0A0Q0U860_9CORY</name>
<organism evidence="5 6">
    <name type="scientific">Corynebacterium oculi</name>
    <dbReference type="NCBI Taxonomy" id="1544416"/>
    <lineage>
        <taxon>Bacteria</taxon>
        <taxon>Bacillati</taxon>
        <taxon>Actinomycetota</taxon>
        <taxon>Actinomycetes</taxon>
        <taxon>Mycobacteriales</taxon>
        <taxon>Corynebacteriaceae</taxon>
        <taxon>Corynebacterium</taxon>
    </lineage>
</organism>
<evidence type="ECO:0000256" key="2">
    <source>
        <dbReference type="ARBA" id="ARBA00022801"/>
    </source>
</evidence>
<gene>
    <name evidence="5" type="primary">dapE_2</name>
    <name evidence="5" type="ORF">Cocul_01803</name>
</gene>
<dbReference type="EMBL" id="LKST01000003">
    <property type="protein sequence ID" value="KQB83731.1"/>
    <property type="molecule type" value="Genomic_DNA"/>
</dbReference>
<dbReference type="InterPro" id="IPR002933">
    <property type="entry name" value="Peptidase_M20"/>
</dbReference>
<evidence type="ECO:0000259" key="4">
    <source>
        <dbReference type="Pfam" id="PF07687"/>
    </source>
</evidence>
<dbReference type="SUPFAM" id="SSF53187">
    <property type="entry name" value="Zn-dependent exopeptidases"/>
    <property type="match status" value="1"/>
</dbReference>
<dbReference type="InterPro" id="IPR050072">
    <property type="entry name" value="Peptidase_M20A"/>
</dbReference>
<reference evidence="5 6" key="1">
    <citation type="submission" date="2015-10" db="EMBL/GenBank/DDBJ databases">
        <title>Corynebacteirum lowii and Corynebacterium oculi species nova, derived from human clinical disease and and emended description of Corynebacterium mastiditis.</title>
        <authorList>
            <person name="Bernard K."/>
            <person name="Pacheco A.L."/>
            <person name="Mcdougall C."/>
            <person name="Burtx T."/>
            <person name="Weibe D."/>
            <person name="Tyler S."/>
            <person name="Olson A.B."/>
            <person name="Cnockaert M."/>
            <person name="Eguchi H."/>
            <person name="Kuwahara T."/>
            <person name="Nakayama-Imaohji H."/>
            <person name="Boudewijins M."/>
            <person name="Van Hoecke F."/>
            <person name="Bernier A.-M."/>
            <person name="Vandamme P."/>
        </authorList>
    </citation>
    <scope>NUCLEOTIDE SEQUENCE [LARGE SCALE GENOMIC DNA]</scope>
    <source>
        <strain evidence="5 6">NML 130210</strain>
    </source>
</reference>
<dbReference type="Pfam" id="PF07687">
    <property type="entry name" value="M20_dimer"/>
    <property type="match status" value="1"/>
</dbReference>
<dbReference type="NCBIfam" id="TIGR01900">
    <property type="entry name" value="dapE-gram_pos"/>
    <property type="match status" value="1"/>
</dbReference>
<keyword evidence="2 5" id="KW-0378">Hydrolase</keyword>
<dbReference type="EC" id="3.5.1.18" evidence="3"/>
<dbReference type="GO" id="GO:0006526">
    <property type="term" value="P:L-arginine biosynthetic process"/>
    <property type="evidence" value="ECO:0007669"/>
    <property type="project" value="TreeGrafter"/>
</dbReference>
<dbReference type="GO" id="GO:0046872">
    <property type="term" value="F:metal ion binding"/>
    <property type="evidence" value="ECO:0007669"/>
    <property type="project" value="UniProtKB-KW"/>
</dbReference>
<protein>
    <recommendedName>
        <fullName evidence="3">Succinyl-diaminopimelate desuccinylase</fullName>
        <ecNumber evidence="3">3.5.1.18</ecNumber>
    </recommendedName>
</protein>
<evidence type="ECO:0000313" key="6">
    <source>
        <dbReference type="Proteomes" id="UP000050517"/>
    </source>
</evidence>
<dbReference type="Pfam" id="PF01546">
    <property type="entry name" value="Peptidase_M20"/>
    <property type="match status" value="1"/>
</dbReference>
<dbReference type="PANTHER" id="PTHR43808:SF31">
    <property type="entry name" value="N-ACETYL-L-CITRULLINE DEACETYLASE"/>
    <property type="match status" value="1"/>
</dbReference>
<evidence type="ECO:0000256" key="1">
    <source>
        <dbReference type="ARBA" id="ARBA00022723"/>
    </source>
</evidence>
<accession>A0A0Q0U860</accession>
<keyword evidence="6" id="KW-1185">Reference proteome</keyword>
<dbReference type="GO" id="GO:0009014">
    <property type="term" value="F:succinyl-diaminopimelate desuccinylase activity"/>
    <property type="evidence" value="ECO:0007669"/>
    <property type="project" value="UniProtKB-UniRule"/>
</dbReference>
<sequence>MGMNASPDSPARLNLTGDPIALTAALVDIASPSHQETDIADALEKALRTTLPPEVEVLRYNNNVLARTHRGLGSRVILAGHLDTVPLADNVPHRRGEDAQGRDTLFGCGTVDMKSGLAVYAQAFATLATAENLRHDLTFIAYEGEEVATEFNGLGHIEKEYPEWLRGDLALLGEPSGGVIEAGCQGSIRLRVRATGTRAHSARAWLGDNAVHRLSTVLGRIADYTPREAVEMDGCVYREGLNVVRMEAGVANNTIPDDAWFFVNFRFAPDRTSEQAMEHLLEVLGIEGEENLSYEVDDVAGAAAPGLSAPAAQDLVQAVGGRVRAKYGWTDVSRFGQLGIPAVNFGCGDPGYAHKKDEQCPVEQISAVSEVLHRYLTGEPGDEAA</sequence>
<keyword evidence="1" id="KW-0479">Metal-binding</keyword>
<dbReference type="PANTHER" id="PTHR43808">
    <property type="entry name" value="ACETYLORNITHINE DEACETYLASE"/>
    <property type="match status" value="1"/>
</dbReference>
<dbReference type="Gene3D" id="3.40.630.10">
    <property type="entry name" value="Zn peptidases"/>
    <property type="match status" value="1"/>
</dbReference>